<dbReference type="PANTHER" id="PTHR14136">
    <property type="entry name" value="BTB_POZ DOMAIN-CONTAINING PROTEIN KCTD9"/>
    <property type="match status" value="1"/>
</dbReference>
<feature type="domain" description="BTB" evidence="2">
    <location>
        <begin position="82"/>
        <end position="183"/>
    </location>
</feature>
<feature type="compositionally biased region" description="Polar residues" evidence="1">
    <location>
        <begin position="26"/>
        <end position="35"/>
    </location>
</feature>
<evidence type="ECO:0000256" key="1">
    <source>
        <dbReference type="SAM" id="MobiDB-lite"/>
    </source>
</evidence>
<dbReference type="InterPro" id="IPR001646">
    <property type="entry name" value="5peptide_repeat"/>
</dbReference>
<feature type="region of interest" description="Disordered" evidence="1">
    <location>
        <begin position="22"/>
        <end position="41"/>
    </location>
</feature>
<dbReference type="InParanoid" id="A0A151ZFH6"/>
<dbReference type="GO" id="GO:0051260">
    <property type="term" value="P:protein homooligomerization"/>
    <property type="evidence" value="ECO:0007669"/>
    <property type="project" value="InterPro"/>
</dbReference>
<comment type="caution">
    <text evidence="3">The sequence shown here is derived from an EMBL/GenBank/DDBJ whole genome shotgun (WGS) entry which is preliminary data.</text>
</comment>
<dbReference type="SMART" id="SM00225">
    <property type="entry name" value="BTB"/>
    <property type="match status" value="1"/>
</dbReference>
<dbReference type="SUPFAM" id="SSF54695">
    <property type="entry name" value="POZ domain"/>
    <property type="match status" value="1"/>
</dbReference>
<sequence>MSSPTELYIQSDEKIDILCDREKQNSKSPAGSVNSSRDKTVTTPVATITTKTETELLQQLRHLELNPDNQDSCKPQFQSNSNIVKLNIGGVIHCTSLTTLLSDSTSMFYLMFSGRFSIQKEVDGSIFIDRDGSLFHWILNWMRSKYLPLDLSETIKEHLLQEAIYYQLTSLIEYLQLPSKTPEDINKFTQKEIIQLLNKANSKPIQLASANLSGIDLSGLNLRGANLRFANLEGSNLKYVNLQESNLQGANLKNCDLQHSDLSGSTLVKAQLQNSQLQYATFASANLSDAELTEASLQNADFQNAYLSCANLQGANLQDTNLFGAKIQGTSLYRAVNVQRAKGLKR</sequence>
<dbReference type="STRING" id="361077.A0A151ZFH6"/>
<gene>
    <name evidence="3" type="ORF">DLAC_06726</name>
</gene>
<dbReference type="EMBL" id="LODT01000029">
    <property type="protein sequence ID" value="KYQ92723.1"/>
    <property type="molecule type" value="Genomic_DNA"/>
</dbReference>
<dbReference type="InterPro" id="IPR051082">
    <property type="entry name" value="Pentapeptide-BTB/POZ_domain"/>
</dbReference>
<dbReference type="Pfam" id="PF02214">
    <property type="entry name" value="BTB_2"/>
    <property type="match status" value="1"/>
</dbReference>
<dbReference type="Gene3D" id="2.160.20.80">
    <property type="entry name" value="E3 ubiquitin-protein ligase SopA"/>
    <property type="match status" value="2"/>
</dbReference>
<dbReference type="InterPro" id="IPR003131">
    <property type="entry name" value="T1-type_BTB"/>
</dbReference>
<accession>A0A151ZFH6</accession>
<dbReference type="Proteomes" id="UP000076078">
    <property type="component" value="Unassembled WGS sequence"/>
</dbReference>
<dbReference type="OrthoDB" id="17814at2759"/>
<proteinExistence type="predicted"/>
<dbReference type="Gene3D" id="3.30.710.10">
    <property type="entry name" value="Potassium Channel Kv1.1, Chain A"/>
    <property type="match status" value="1"/>
</dbReference>
<protein>
    <submittedName>
        <fullName evidence="3">BTB/POZ domain-containing protein</fullName>
    </submittedName>
</protein>
<dbReference type="Pfam" id="PF00805">
    <property type="entry name" value="Pentapeptide"/>
    <property type="match status" value="1"/>
</dbReference>
<dbReference type="InterPro" id="IPR000210">
    <property type="entry name" value="BTB/POZ_dom"/>
</dbReference>
<keyword evidence="4" id="KW-1185">Reference proteome</keyword>
<dbReference type="PANTHER" id="PTHR14136:SF40">
    <property type="entry name" value="BTB_POZ DOMAIN-CONTAINING PROTEIN"/>
    <property type="match status" value="1"/>
</dbReference>
<dbReference type="Pfam" id="PF13599">
    <property type="entry name" value="Pentapeptide_4"/>
    <property type="match status" value="1"/>
</dbReference>
<organism evidence="3 4">
    <name type="scientific">Tieghemostelium lacteum</name>
    <name type="common">Slime mold</name>
    <name type="synonym">Dictyostelium lacteum</name>
    <dbReference type="NCBI Taxonomy" id="361077"/>
    <lineage>
        <taxon>Eukaryota</taxon>
        <taxon>Amoebozoa</taxon>
        <taxon>Evosea</taxon>
        <taxon>Eumycetozoa</taxon>
        <taxon>Dictyostelia</taxon>
        <taxon>Dictyosteliales</taxon>
        <taxon>Raperosteliaceae</taxon>
        <taxon>Tieghemostelium</taxon>
    </lineage>
</organism>
<evidence type="ECO:0000313" key="4">
    <source>
        <dbReference type="Proteomes" id="UP000076078"/>
    </source>
</evidence>
<dbReference type="InterPro" id="IPR011333">
    <property type="entry name" value="SKP1/BTB/POZ_sf"/>
</dbReference>
<evidence type="ECO:0000259" key="2">
    <source>
        <dbReference type="SMART" id="SM00225"/>
    </source>
</evidence>
<evidence type="ECO:0000313" key="3">
    <source>
        <dbReference type="EMBL" id="KYQ92723.1"/>
    </source>
</evidence>
<dbReference type="OMA" id="ERIEDWD"/>
<dbReference type="SUPFAM" id="SSF141571">
    <property type="entry name" value="Pentapeptide repeat-like"/>
    <property type="match status" value="1"/>
</dbReference>
<name>A0A151ZFH6_TIELA</name>
<dbReference type="AlphaFoldDB" id="A0A151ZFH6"/>
<dbReference type="CDD" id="cd18316">
    <property type="entry name" value="BTB_POZ_KCTD-like"/>
    <property type="match status" value="1"/>
</dbReference>
<reference evidence="3 4" key="1">
    <citation type="submission" date="2015-12" db="EMBL/GenBank/DDBJ databases">
        <title>Dictyostelia acquired genes for synthesis and detection of signals that induce cell-type specialization by lateral gene transfer from prokaryotes.</title>
        <authorList>
            <person name="Gloeckner G."/>
            <person name="Schaap P."/>
        </authorList>
    </citation>
    <scope>NUCLEOTIDE SEQUENCE [LARGE SCALE GENOMIC DNA]</scope>
    <source>
        <strain evidence="3 4">TK</strain>
    </source>
</reference>